<keyword evidence="2" id="KW-1003">Cell membrane</keyword>
<feature type="transmembrane region" description="Helical" evidence="10">
    <location>
        <begin position="199"/>
        <end position="218"/>
    </location>
</feature>
<proteinExistence type="inferred from homology"/>
<evidence type="ECO:0000256" key="10">
    <source>
        <dbReference type="SAM" id="Phobius"/>
    </source>
</evidence>
<dbReference type="Pfam" id="PF00015">
    <property type="entry name" value="MCPsignal"/>
    <property type="match status" value="1"/>
</dbReference>
<feature type="coiled-coil region" evidence="9">
    <location>
        <begin position="495"/>
        <end position="522"/>
    </location>
</feature>
<dbReference type="SMART" id="SM01049">
    <property type="entry name" value="Cache_2"/>
    <property type="match status" value="1"/>
</dbReference>
<accession>A0A090IX26</accession>
<dbReference type="InterPro" id="IPR003660">
    <property type="entry name" value="HAMP_dom"/>
</dbReference>
<dbReference type="SMART" id="SM00283">
    <property type="entry name" value="MA"/>
    <property type="match status" value="1"/>
</dbReference>
<evidence type="ECO:0000256" key="4">
    <source>
        <dbReference type="ARBA" id="ARBA00022989"/>
    </source>
</evidence>
<dbReference type="Gene3D" id="6.10.340.10">
    <property type="match status" value="1"/>
</dbReference>
<protein>
    <submittedName>
        <fullName evidence="13">Methyl accepting chemotaxis protein</fullName>
    </submittedName>
</protein>
<dbReference type="Gene3D" id="1.10.287.950">
    <property type="entry name" value="Methyl-accepting chemotaxis protein"/>
    <property type="match status" value="1"/>
</dbReference>
<dbReference type="Pfam" id="PF17200">
    <property type="entry name" value="sCache_2"/>
    <property type="match status" value="1"/>
</dbReference>
<evidence type="ECO:0000256" key="8">
    <source>
        <dbReference type="PROSITE-ProRule" id="PRU00284"/>
    </source>
</evidence>
<evidence type="ECO:0000256" key="5">
    <source>
        <dbReference type="ARBA" id="ARBA00023136"/>
    </source>
</evidence>
<keyword evidence="5 10" id="KW-0472">Membrane</keyword>
<feature type="transmembrane region" description="Helical" evidence="10">
    <location>
        <begin position="9"/>
        <end position="32"/>
    </location>
</feature>
<dbReference type="Proteomes" id="UP000040576">
    <property type="component" value="Unassembled WGS sequence"/>
</dbReference>
<dbReference type="InterPro" id="IPR033480">
    <property type="entry name" value="sCache_2"/>
</dbReference>
<dbReference type="GO" id="GO:0004888">
    <property type="term" value="F:transmembrane signaling receptor activity"/>
    <property type="evidence" value="ECO:0007669"/>
    <property type="project" value="InterPro"/>
</dbReference>
<keyword evidence="9" id="KW-0175">Coiled coil</keyword>
<gene>
    <name evidence="13" type="ORF">BT1A1_2865</name>
</gene>
<evidence type="ECO:0000313" key="13">
    <source>
        <dbReference type="EMBL" id="CEE02656.1"/>
    </source>
</evidence>
<keyword evidence="6 8" id="KW-0807">Transducer</keyword>
<organism evidence="13 14">
    <name type="scientific">Caldibacillus thermoamylovorans</name>
    <dbReference type="NCBI Taxonomy" id="35841"/>
    <lineage>
        <taxon>Bacteria</taxon>
        <taxon>Bacillati</taxon>
        <taxon>Bacillota</taxon>
        <taxon>Bacilli</taxon>
        <taxon>Bacillales</taxon>
        <taxon>Bacillaceae</taxon>
        <taxon>Caldibacillus</taxon>
    </lineage>
</organism>
<evidence type="ECO:0000256" key="2">
    <source>
        <dbReference type="ARBA" id="ARBA00022475"/>
    </source>
</evidence>
<comment type="subcellular location">
    <subcellularLocation>
        <location evidence="1">Cell membrane</location>
        <topology evidence="1">Multi-pass membrane protein</topology>
    </subcellularLocation>
</comment>
<evidence type="ECO:0000256" key="6">
    <source>
        <dbReference type="ARBA" id="ARBA00023224"/>
    </source>
</evidence>
<dbReference type="PRINTS" id="PR00260">
    <property type="entry name" value="CHEMTRNSDUCR"/>
</dbReference>
<feature type="domain" description="HAMP" evidence="12">
    <location>
        <begin position="226"/>
        <end position="272"/>
    </location>
</feature>
<dbReference type="EMBL" id="CCRF01000081">
    <property type="protein sequence ID" value="CEE02656.1"/>
    <property type="molecule type" value="Genomic_DNA"/>
</dbReference>
<evidence type="ECO:0000256" key="1">
    <source>
        <dbReference type="ARBA" id="ARBA00004651"/>
    </source>
</evidence>
<name>A0A090IX26_9BACI</name>
<dbReference type="GO" id="GO:0006935">
    <property type="term" value="P:chemotaxis"/>
    <property type="evidence" value="ECO:0007669"/>
    <property type="project" value="InterPro"/>
</dbReference>
<reference evidence="13 14" key="1">
    <citation type="submission" date="2014-07" db="EMBL/GenBank/DDBJ databases">
        <authorList>
            <person name="Wibberg Daniel"/>
        </authorList>
    </citation>
    <scope>NUCLEOTIDE SEQUENCE [LARGE SCALE GENOMIC DNA]</scope>
</reference>
<dbReference type="GO" id="GO:0007165">
    <property type="term" value="P:signal transduction"/>
    <property type="evidence" value="ECO:0007669"/>
    <property type="project" value="UniProtKB-KW"/>
</dbReference>
<comment type="similarity">
    <text evidence="7">Belongs to the methyl-accepting chemotaxis (MCP) protein family.</text>
</comment>
<dbReference type="InterPro" id="IPR004090">
    <property type="entry name" value="Chemotax_Me-accpt_rcpt"/>
</dbReference>
<keyword evidence="14" id="KW-1185">Reference proteome</keyword>
<dbReference type="PANTHER" id="PTHR32089:SF112">
    <property type="entry name" value="LYSOZYME-LIKE PROTEIN-RELATED"/>
    <property type="match status" value="1"/>
</dbReference>
<dbReference type="GO" id="GO:0005886">
    <property type="term" value="C:plasma membrane"/>
    <property type="evidence" value="ECO:0007669"/>
    <property type="project" value="UniProtKB-SubCell"/>
</dbReference>
<evidence type="ECO:0000259" key="12">
    <source>
        <dbReference type="PROSITE" id="PS50885"/>
    </source>
</evidence>
<evidence type="ECO:0000313" key="14">
    <source>
        <dbReference type="Proteomes" id="UP000040576"/>
    </source>
</evidence>
<dbReference type="PROSITE" id="PS50111">
    <property type="entry name" value="CHEMOTAXIS_TRANSDUC_2"/>
    <property type="match status" value="1"/>
</dbReference>
<evidence type="ECO:0000256" key="7">
    <source>
        <dbReference type="ARBA" id="ARBA00029447"/>
    </source>
</evidence>
<dbReference type="InterPro" id="IPR004089">
    <property type="entry name" value="MCPsignal_dom"/>
</dbReference>
<dbReference type="PROSITE" id="PS50885">
    <property type="entry name" value="HAMP"/>
    <property type="match status" value="1"/>
</dbReference>
<dbReference type="Pfam" id="PF00672">
    <property type="entry name" value="HAMP"/>
    <property type="match status" value="1"/>
</dbReference>
<dbReference type="CDD" id="cd06225">
    <property type="entry name" value="HAMP"/>
    <property type="match status" value="1"/>
</dbReference>
<feature type="domain" description="Methyl-accepting transducer" evidence="11">
    <location>
        <begin position="291"/>
        <end position="541"/>
    </location>
</feature>
<keyword evidence="3 10" id="KW-0812">Transmembrane</keyword>
<dbReference type="PANTHER" id="PTHR32089">
    <property type="entry name" value="METHYL-ACCEPTING CHEMOTAXIS PROTEIN MCPB"/>
    <property type="match status" value="1"/>
</dbReference>
<evidence type="ECO:0000256" key="9">
    <source>
        <dbReference type="SAM" id="Coils"/>
    </source>
</evidence>
<dbReference type="SUPFAM" id="SSF58104">
    <property type="entry name" value="Methyl-accepting chemotaxis protein (MCP) signaling domain"/>
    <property type="match status" value="1"/>
</dbReference>
<keyword evidence="4 10" id="KW-1133">Transmembrane helix</keyword>
<sequence length="582" mass="63809">MKNSISFKIMLIIVLIVALTGMTVGGTGYFIAKKQLTNEGRNQLKQIVDNSIVLLNELNSQVENNELTLDEAKEKARVLLLGPKLPNNKGYDISKSSFSYNNSGYLSAYGPDYSSQLHPTNPVGLIPDDTTNRKGMVKAAKSNNPEKHYFVFQDVIDEKTGKKGNKVSYMENFEPWDWSIGIIVVEREFYKDLYVVRTYIILITVSIALLSIFLFYFASRKKLHLLKAITNASLNISEGNLAIARLPESNDEIGQLGYAYNKMANQLKQLISRLQNTSNQLLESASDLSAVSEETTATSQEIGSTISEISSGATAQSNDLNGIDKSVVLLNQSISKIHEHNNSINEMANNSETATLRGNKIVKKLKETNSIAVHASAEASKGVTNLSHKIQDISHITDTIEDIASKTNLLALNASIEAARAGDNGKGFAVVANEVRKLAEQSNQATKQIQEMISLIEVETEKTVLLMGESINQSQELSNSVNATEKEFFQISTAILQTKQAVDSLSQELESLTNQSENITDSINNATSVAEQSAASVEAISTAVDEQIVAISNIATSAEKLNNLSYEMTEMIQQYSVKQEIE</sequence>
<evidence type="ECO:0000259" key="11">
    <source>
        <dbReference type="PROSITE" id="PS50111"/>
    </source>
</evidence>
<dbReference type="RefSeq" id="WP_034772363.1">
    <property type="nucleotide sequence ID" value="NZ_CCRF01000081.1"/>
</dbReference>
<dbReference type="AlphaFoldDB" id="A0A090IX26"/>
<evidence type="ECO:0000256" key="3">
    <source>
        <dbReference type="ARBA" id="ARBA00022692"/>
    </source>
</evidence>
<dbReference type="Gene3D" id="3.30.450.20">
    <property type="entry name" value="PAS domain"/>
    <property type="match status" value="1"/>
</dbReference>